<name>A0ACC1CUV2_9NEOP</name>
<reference evidence="1 2" key="1">
    <citation type="journal article" date="2021" name="Front. Genet.">
        <title>Chromosome-Level Genome Assembly Reveals Significant Gene Expansion in the Toll and IMD Signaling Pathways of Dendrolimus kikuchii.</title>
        <authorList>
            <person name="Zhou J."/>
            <person name="Wu P."/>
            <person name="Xiong Z."/>
            <person name="Liu N."/>
            <person name="Zhao N."/>
            <person name="Ji M."/>
            <person name="Qiu Y."/>
            <person name="Yang B."/>
        </authorList>
    </citation>
    <scope>NUCLEOTIDE SEQUENCE [LARGE SCALE GENOMIC DNA]</scope>
    <source>
        <strain evidence="1">Ann1</strain>
    </source>
</reference>
<accession>A0ACC1CUV2</accession>
<comment type="caution">
    <text evidence="1">The sequence shown here is derived from an EMBL/GenBank/DDBJ whole genome shotgun (WGS) entry which is preliminary data.</text>
</comment>
<sequence length="746" mass="85353">MDVKDVCVEIENDEFYSKFLEESVKPIISENLSVTDQVNKLAQGIDRLSKSLEKQVLSKHNDLLTQASHISDLEVTLESVQAQVQNLLRGADKLKERVCTPYYALENQTLMLERVQTTCNLLRHTSKILILWNKLKNIKDNPSKEAIILFELNELISDYDFSGIILLEEVLTAVDNRRTELLKSSTQTLQSSLLNGDKVKLLQCFKVFHNLHCTEEQIKNTVDHILKELENDIYNALNVQMVSIEVKKSSSGRVAPGKANIMNAQDFKIKLWNNIEKLFAEDIYNSCTRVIMLQNVVNELHAIGNFRNIAKKFWRELCSIFSLELEKASVTVNQSIEIDFPKLLKCFNDLLSKLKYKDLELNRTCLLKWENSFLSKSLGKLLEPVRSMWHLSQVPNMDQIDNAIRVIAEALSISLGDKQLSISLANSVAKSIKQMNVEAEQRLSMDSDVAQIVEPPTSSQQKNADLCNSLYYFTSQIKRVLVNMNSILPQESIQIVQNSLKDISSMPILQMFAESIKNSLFIILLTMHEEPDLIRADDPTGKALSCSPYMKELQQFVSRCKDIYLSMFSEKPALNECCVYIAKASIERFIQHICNIRPLSKFGRVKLQVDCKHLETALSPLLNDMNELGDHHRQLKAVYLLLEKNPQDIAKSQSEGACLPYSLVMMFLFSHAGHQLLAPHTCAGWNIQKLMQWLDSHKIEKERLDFVAGALQRYQNHIRQNQIATYDEVYPVLLQLLEEGRNMLKK</sequence>
<evidence type="ECO:0000313" key="2">
    <source>
        <dbReference type="Proteomes" id="UP000824533"/>
    </source>
</evidence>
<proteinExistence type="predicted"/>
<gene>
    <name evidence="1" type="ORF">K1T71_009456</name>
</gene>
<evidence type="ECO:0000313" key="1">
    <source>
        <dbReference type="EMBL" id="KAJ0175315.1"/>
    </source>
</evidence>
<protein>
    <submittedName>
        <fullName evidence="1">Uncharacterized protein</fullName>
    </submittedName>
</protein>
<dbReference type="EMBL" id="CM034402">
    <property type="protein sequence ID" value="KAJ0175315.1"/>
    <property type="molecule type" value="Genomic_DNA"/>
</dbReference>
<keyword evidence="2" id="KW-1185">Reference proteome</keyword>
<dbReference type="Proteomes" id="UP000824533">
    <property type="component" value="Linkage Group LG16"/>
</dbReference>
<organism evidence="1 2">
    <name type="scientific">Dendrolimus kikuchii</name>
    <dbReference type="NCBI Taxonomy" id="765133"/>
    <lineage>
        <taxon>Eukaryota</taxon>
        <taxon>Metazoa</taxon>
        <taxon>Ecdysozoa</taxon>
        <taxon>Arthropoda</taxon>
        <taxon>Hexapoda</taxon>
        <taxon>Insecta</taxon>
        <taxon>Pterygota</taxon>
        <taxon>Neoptera</taxon>
        <taxon>Endopterygota</taxon>
        <taxon>Lepidoptera</taxon>
        <taxon>Glossata</taxon>
        <taxon>Ditrysia</taxon>
        <taxon>Bombycoidea</taxon>
        <taxon>Lasiocampidae</taxon>
        <taxon>Dendrolimus</taxon>
    </lineage>
</organism>